<dbReference type="PROSITE" id="PS00485">
    <property type="entry name" value="A_DEAMINASE"/>
    <property type="match status" value="1"/>
</dbReference>
<dbReference type="Proteomes" id="UP001268089">
    <property type="component" value="Unassembled WGS sequence"/>
</dbReference>
<keyword evidence="7" id="KW-1185">Reference proteome</keyword>
<evidence type="ECO:0000256" key="4">
    <source>
        <dbReference type="ARBA" id="ARBA00022801"/>
    </source>
</evidence>
<keyword evidence="3" id="KW-0479">Metal-binding</keyword>
<dbReference type="EMBL" id="JAVDXO010000005">
    <property type="protein sequence ID" value="MDR7307267.1"/>
    <property type="molecule type" value="Genomic_DNA"/>
</dbReference>
<dbReference type="PANTHER" id="PTHR11409:SF43">
    <property type="entry name" value="ADENOSINE DEAMINASE"/>
    <property type="match status" value="1"/>
</dbReference>
<dbReference type="SUPFAM" id="SSF51556">
    <property type="entry name" value="Metallo-dependent hydrolases"/>
    <property type="match status" value="1"/>
</dbReference>
<dbReference type="PANTHER" id="PTHR11409">
    <property type="entry name" value="ADENOSINE DEAMINASE"/>
    <property type="match status" value="1"/>
</dbReference>
<evidence type="ECO:0000256" key="2">
    <source>
        <dbReference type="ARBA" id="ARBA00006676"/>
    </source>
</evidence>
<keyword evidence="5" id="KW-0862">Zinc</keyword>
<dbReference type="InterPro" id="IPR032466">
    <property type="entry name" value="Metal_Hydrolase"/>
</dbReference>
<sequence>MNNPTAERPCTVHGLISATMLSSHRVLGLIKTTQFNRALDEDALRESVYLTYMPWAARYPDHVFGQSWLWLINPRQIGERQTKLLWTTTVLDALADEFLESRHGKLSVRLEKFGPWHQTVLSRISGLAIQASVIARMTDGLEKWEYPAQPLIRRASPLLSPQDAIIEDYIEREGLHESHLHLNGSTHAEICWLRALRSPHTETKDFEKLWKIGSDYDAIKTRELAHAVDPTLNPAELFRRLRVAAQLRQWLIAAAINDIDPDADLPTGYSDLESGKAPFPPPLSDSRWQLSDDTCLDHEIDWMAVLLNRLKDARSSTLDRMLHCYLVLQNQYYRLLVQSEEQFGFDQFQKMTFTKLREPTEEKFFQRFSAMHGHENSFSRLGYLEGRIAPKTTVEDNCKLLQAVLSGYLTYLVTYSAKDSSSTKAASLSSLLAQLDSSADFTPRYSRQHHRLTLVFHFIKKSWCPYPLGKAGPYRFYKLHRDLELRTNVLLETLRRWPALHKWVCGIDAAGNELFTPPEVFATYYRICQRAGLTRRSYHAGEDFPHLLTGLRQILDALELLDLRSGDRIGHGTAMGISPQLWIERMPEKLIVKKADWMLDLLSTWRLLRHAENATTEAYRIECELADLAGYIFGSDISCAALERAMNFRYLNPHYVMEAQETSWRWETATHSDIWMEEARLVHVAISTNQQDVVRLWNWLSDKGLWIRGEETMEVDAAHLNSATFIKIQQSLMTKVSERGVVIETLPSSNVRISQYHSYTEHHSLRWMRVPGFFIANDPEIMVSLGSDDPGIFACDLNSEFYQLYAALRATGLGDKSALNYLAPLNERGRQYRFHAAL</sequence>
<dbReference type="InterPro" id="IPR006330">
    <property type="entry name" value="Ado/ade_deaminase"/>
</dbReference>
<evidence type="ECO:0000256" key="5">
    <source>
        <dbReference type="ARBA" id="ARBA00022833"/>
    </source>
</evidence>
<evidence type="ECO:0000256" key="1">
    <source>
        <dbReference type="ARBA" id="ARBA00001947"/>
    </source>
</evidence>
<protein>
    <submittedName>
        <fullName evidence="6">Adenosine deaminase</fullName>
    </submittedName>
</protein>
<comment type="cofactor">
    <cofactor evidence="1">
        <name>Zn(2+)</name>
        <dbReference type="ChEBI" id="CHEBI:29105"/>
    </cofactor>
</comment>
<dbReference type="Gene3D" id="3.20.20.140">
    <property type="entry name" value="Metal-dependent hydrolases"/>
    <property type="match status" value="2"/>
</dbReference>
<evidence type="ECO:0000256" key="3">
    <source>
        <dbReference type="ARBA" id="ARBA00022723"/>
    </source>
</evidence>
<reference evidence="6 7" key="1">
    <citation type="submission" date="2023-07" db="EMBL/GenBank/DDBJ databases">
        <title>Sorghum-associated microbial communities from plants grown in Nebraska, USA.</title>
        <authorList>
            <person name="Schachtman D."/>
        </authorList>
    </citation>
    <scope>NUCLEOTIDE SEQUENCE [LARGE SCALE GENOMIC DNA]</scope>
    <source>
        <strain evidence="6 7">BE308</strain>
    </source>
</reference>
<accession>A0ABU1ZP05</accession>
<proteinExistence type="inferred from homology"/>
<name>A0ABU1ZP05_9BURK</name>
<evidence type="ECO:0000313" key="6">
    <source>
        <dbReference type="EMBL" id="MDR7307267.1"/>
    </source>
</evidence>
<dbReference type="RefSeq" id="WP_310343398.1">
    <property type="nucleotide sequence ID" value="NZ_JAVDXO010000005.1"/>
</dbReference>
<organism evidence="6 7">
    <name type="scientific">Rhodoferax saidenbachensis</name>
    <dbReference type="NCBI Taxonomy" id="1484693"/>
    <lineage>
        <taxon>Bacteria</taxon>
        <taxon>Pseudomonadati</taxon>
        <taxon>Pseudomonadota</taxon>
        <taxon>Betaproteobacteria</taxon>
        <taxon>Burkholderiales</taxon>
        <taxon>Comamonadaceae</taxon>
        <taxon>Rhodoferax</taxon>
    </lineage>
</organism>
<comment type="caution">
    <text evidence="6">The sequence shown here is derived from an EMBL/GenBank/DDBJ whole genome shotgun (WGS) entry which is preliminary data.</text>
</comment>
<evidence type="ECO:0000313" key="7">
    <source>
        <dbReference type="Proteomes" id="UP001268089"/>
    </source>
</evidence>
<gene>
    <name evidence="6" type="ORF">J2X15_002554</name>
</gene>
<comment type="similarity">
    <text evidence="2">Belongs to the metallo-dependent hydrolases superfamily. Adenosine and AMP deaminases family.</text>
</comment>
<dbReference type="InterPro" id="IPR006650">
    <property type="entry name" value="A/AMP_deam_AS"/>
</dbReference>
<keyword evidence="4" id="KW-0378">Hydrolase</keyword>